<accession>A0A2J8WDY9</accession>
<gene>
    <name evidence="1" type="ORF">CR201_G0011298</name>
</gene>
<name>A0A2J8WDY9_PONAB</name>
<protein>
    <submittedName>
        <fullName evidence="1">THUMPD3 isoform 11</fullName>
    </submittedName>
</protein>
<reference evidence="1" key="1">
    <citation type="submission" date="2017-12" db="EMBL/GenBank/DDBJ databases">
        <title>High-resolution comparative analysis of great ape genomes.</title>
        <authorList>
            <person name="Pollen A."/>
            <person name="Hastie A."/>
            <person name="Hormozdiari F."/>
            <person name="Dougherty M."/>
            <person name="Liu R."/>
            <person name="Chaisson M."/>
            <person name="Hoppe E."/>
            <person name="Hill C."/>
            <person name="Pang A."/>
            <person name="Hillier L."/>
            <person name="Baker C."/>
            <person name="Armstrong J."/>
            <person name="Shendure J."/>
            <person name="Paten B."/>
            <person name="Wilson R."/>
            <person name="Chao H."/>
            <person name="Schneider V."/>
            <person name="Ventura M."/>
            <person name="Kronenberg Z."/>
            <person name="Murali S."/>
            <person name="Gordon D."/>
            <person name="Cantsilieris S."/>
            <person name="Munson K."/>
            <person name="Nelson B."/>
            <person name="Raja A."/>
            <person name="Underwood J."/>
            <person name="Diekhans M."/>
            <person name="Fiddes I."/>
            <person name="Haussler D."/>
            <person name="Eichler E."/>
        </authorList>
    </citation>
    <scope>NUCLEOTIDE SEQUENCE [LARGE SCALE GENOMIC DNA]</scope>
    <source>
        <strain evidence="1">Susie</strain>
    </source>
</reference>
<feature type="non-terminal residue" evidence="1">
    <location>
        <position position="41"/>
    </location>
</feature>
<proteinExistence type="predicted"/>
<sequence length="41" mass="4602">MCDIEEATNQLLDVNLHENQKSVQVTESDLRSESELLVTIG</sequence>
<organism evidence="1">
    <name type="scientific">Pongo abelii</name>
    <name type="common">Sumatran orangutan</name>
    <name type="synonym">Pongo pygmaeus abelii</name>
    <dbReference type="NCBI Taxonomy" id="9601"/>
    <lineage>
        <taxon>Eukaryota</taxon>
        <taxon>Metazoa</taxon>
        <taxon>Chordata</taxon>
        <taxon>Craniata</taxon>
        <taxon>Vertebrata</taxon>
        <taxon>Euteleostomi</taxon>
        <taxon>Mammalia</taxon>
        <taxon>Eutheria</taxon>
        <taxon>Euarchontoglires</taxon>
        <taxon>Primates</taxon>
        <taxon>Haplorrhini</taxon>
        <taxon>Catarrhini</taxon>
        <taxon>Hominidae</taxon>
        <taxon>Pongo</taxon>
    </lineage>
</organism>
<dbReference type="EMBL" id="NDHI03003394">
    <property type="protein sequence ID" value="PNJ67971.1"/>
    <property type="molecule type" value="Genomic_DNA"/>
</dbReference>
<dbReference type="AlphaFoldDB" id="A0A2J8WDY9"/>
<comment type="caution">
    <text evidence="1">The sequence shown here is derived from an EMBL/GenBank/DDBJ whole genome shotgun (WGS) entry which is preliminary data.</text>
</comment>
<evidence type="ECO:0000313" key="1">
    <source>
        <dbReference type="EMBL" id="PNJ67971.1"/>
    </source>
</evidence>